<feature type="domain" description="GCVT N-terminal" evidence="9">
    <location>
        <begin position="9"/>
        <end position="262"/>
    </location>
</feature>
<dbReference type="PANTHER" id="PTHR43757:SF2">
    <property type="entry name" value="AMINOMETHYLTRANSFERASE, MITOCHONDRIAL"/>
    <property type="match status" value="1"/>
</dbReference>
<accession>A0A1D7QUG3</accession>
<dbReference type="InterPro" id="IPR022903">
    <property type="entry name" value="GcvT_bac"/>
</dbReference>
<dbReference type="InterPro" id="IPR013977">
    <property type="entry name" value="GcvT_C"/>
</dbReference>
<dbReference type="EMBL" id="CP012502">
    <property type="protein sequence ID" value="AOM82653.1"/>
    <property type="molecule type" value="Genomic_DNA"/>
</dbReference>
<evidence type="ECO:0000256" key="8">
    <source>
        <dbReference type="PIRSR" id="PIRSR006487-1"/>
    </source>
</evidence>
<dbReference type="Proteomes" id="UP000094463">
    <property type="component" value="Chromosome"/>
</dbReference>
<evidence type="ECO:0000259" key="10">
    <source>
        <dbReference type="Pfam" id="PF08669"/>
    </source>
</evidence>
<dbReference type="GO" id="GO:0005960">
    <property type="term" value="C:glycine cleavage complex"/>
    <property type="evidence" value="ECO:0007669"/>
    <property type="project" value="InterPro"/>
</dbReference>
<proteinExistence type="inferred from homology"/>
<organism evidence="11 12">
    <name type="scientific">Salisediminibacterium beveridgei</name>
    <dbReference type="NCBI Taxonomy" id="632773"/>
    <lineage>
        <taxon>Bacteria</taxon>
        <taxon>Bacillati</taxon>
        <taxon>Bacillota</taxon>
        <taxon>Bacilli</taxon>
        <taxon>Bacillales</taxon>
        <taxon>Bacillaceae</taxon>
        <taxon>Salisediminibacterium</taxon>
    </lineage>
</organism>
<dbReference type="Gene3D" id="4.10.1250.10">
    <property type="entry name" value="Aminomethyltransferase fragment"/>
    <property type="match status" value="1"/>
</dbReference>
<dbReference type="GO" id="GO:0008168">
    <property type="term" value="F:methyltransferase activity"/>
    <property type="evidence" value="ECO:0007669"/>
    <property type="project" value="UniProtKB-KW"/>
</dbReference>
<dbReference type="PANTHER" id="PTHR43757">
    <property type="entry name" value="AMINOMETHYLTRANSFERASE"/>
    <property type="match status" value="1"/>
</dbReference>
<comment type="catalytic activity">
    <reaction evidence="6 7">
        <text>N(6)-[(R)-S(8)-aminomethyldihydrolipoyl]-L-lysyl-[protein] + (6S)-5,6,7,8-tetrahydrofolate = N(6)-[(R)-dihydrolipoyl]-L-lysyl-[protein] + (6R)-5,10-methylene-5,6,7,8-tetrahydrofolate + NH4(+)</text>
        <dbReference type="Rhea" id="RHEA:16945"/>
        <dbReference type="Rhea" id="RHEA-COMP:10475"/>
        <dbReference type="Rhea" id="RHEA-COMP:10492"/>
        <dbReference type="ChEBI" id="CHEBI:15636"/>
        <dbReference type="ChEBI" id="CHEBI:28938"/>
        <dbReference type="ChEBI" id="CHEBI:57453"/>
        <dbReference type="ChEBI" id="CHEBI:83100"/>
        <dbReference type="ChEBI" id="CHEBI:83143"/>
        <dbReference type="EC" id="2.1.2.10"/>
    </reaction>
</comment>
<dbReference type="PATRIC" id="fig|632773.3.peg.1361"/>
<evidence type="ECO:0000259" key="9">
    <source>
        <dbReference type="Pfam" id="PF01571"/>
    </source>
</evidence>
<keyword evidence="4 7" id="KW-0808">Transferase</keyword>
<dbReference type="HAMAP" id="MF_00259">
    <property type="entry name" value="GcvT"/>
    <property type="match status" value="1"/>
</dbReference>
<dbReference type="GO" id="GO:0008483">
    <property type="term" value="F:transaminase activity"/>
    <property type="evidence" value="ECO:0007669"/>
    <property type="project" value="UniProtKB-KW"/>
</dbReference>
<dbReference type="RefSeq" id="WP_069364716.1">
    <property type="nucleotide sequence ID" value="NZ_CP012502.1"/>
</dbReference>
<name>A0A1D7QUG3_9BACI</name>
<evidence type="ECO:0000256" key="6">
    <source>
        <dbReference type="ARBA" id="ARBA00047665"/>
    </source>
</evidence>
<dbReference type="Pfam" id="PF08669">
    <property type="entry name" value="GCV_T_C"/>
    <property type="match status" value="1"/>
</dbReference>
<dbReference type="InterPro" id="IPR006222">
    <property type="entry name" value="GCVT_N"/>
</dbReference>
<dbReference type="PIRSF" id="PIRSF006487">
    <property type="entry name" value="GcvT"/>
    <property type="match status" value="1"/>
</dbReference>
<keyword evidence="3 7" id="KW-0032">Aminotransferase</keyword>
<keyword evidence="11" id="KW-0489">Methyltransferase</keyword>
<dbReference type="SUPFAM" id="SSF101790">
    <property type="entry name" value="Aminomethyltransferase beta-barrel domain"/>
    <property type="match status" value="1"/>
</dbReference>
<evidence type="ECO:0000256" key="4">
    <source>
        <dbReference type="ARBA" id="ARBA00022679"/>
    </source>
</evidence>
<evidence type="ECO:0000313" key="11">
    <source>
        <dbReference type="EMBL" id="AOM82653.1"/>
    </source>
</evidence>
<keyword evidence="12" id="KW-1185">Reference proteome</keyword>
<dbReference type="KEGG" id="bbev:BBEV_1288"/>
<dbReference type="InterPro" id="IPR027266">
    <property type="entry name" value="TrmE/GcvT-like"/>
</dbReference>
<dbReference type="GO" id="GO:0032259">
    <property type="term" value="P:methylation"/>
    <property type="evidence" value="ECO:0007669"/>
    <property type="project" value="UniProtKB-KW"/>
</dbReference>
<dbReference type="EC" id="2.1.2.10" evidence="2 7"/>
<reference evidence="11 12" key="1">
    <citation type="submission" date="2015-08" db="EMBL/GenBank/DDBJ databases">
        <title>The complete genome sequence of Bacillus beveridgei MLTeJB.</title>
        <authorList>
            <person name="Hanson T.E."/>
            <person name="Mesa C."/>
            <person name="Basesman S.M."/>
            <person name="Oremland R.S."/>
        </authorList>
    </citation>
    <scope>NUCLEOTIDE SEQUENCE [LARGE SCALE GENOMIC DNA]</scope>
    <source>
        <strain evidence="11 12">MLTeJB</strain>
    </source>
</reference>
<dbReference type="GO" id="GO:0004047">
    <property type="term" value="F:aminomethyltransferase activity"/>
    <property type="evidence" value="ECO:0007669"/>
    <property type="project" value="UniProtKB-UniRule"/>
</dbReference>
<dbReference type="OrthoDB" id="9774591at2"/>
<dbReference type="Gene3D" id="3.30.1360.120">
    <property type="entry name" value="Probable tRNA modification gtpase trme, domain 1"/>
    <property type="match status" value="1"/>
</dbReference>
<dbReference type="Gene3D" id="3.30.70.1400">
    <property type="entry name" value="Aminomethyltransferase beta-barrel domains"/>
    <property type="match status" value="1"/>
</dbReference>
<dbReference type="InterPro" id="IPR006223">
    <property type="entry name" value="GcvT"/>
</dbReference>
<sequence>MAKQTPLFPVYEASGAKTVNFGGWQLPVQFSGIKHEHETVRTKAGIFDVSHMGEIEVKGKGTLSFLQYMMSNDVSKVKEGRCQYTALCQEDGGTIDDLVWYKRSDESALLVVNASNETKDFDWLLKHSHGFDVQVENRSSDYAQLAVQGPLAESVVQRLTDESLVDIRFFSFREGVTISGHPVLISRTGYTGEDGFEIYCDPESAAELWEAILQEGKQEGLLPCGLGARDTLRFEANLALYGQELSEEITPVEAGIGFAVKPDIESDFIGKDVLKIQKEEGSDLVSVGIEMLEKGIPRTGYEVLNHSQVIGHITSGTQSPTLGKNMGLALVSKNFSKPGTEIDVQVRKKQLKAMVIETPFYKRN</sequence>
<gene>
    <name evidence="7 11" type="primary">gcvT</name>
    <name evidence="11" type="ORF">BBEV_1288</name>
</gene>
<comment type="subunit">
    <text evidence="7">The glycine cleavage system is composed of four proteins: P, T, L and H.</text>
</comment>
<dbReference type="FunFam" id="2.40.30.110:FF:000003">
    <property type="entry name" value="Aminomethyltransferase"/>
    <property type="match status" value="1"/>
</dbReference>
<evidence type="ECO:0000256" key="3">
    <source>
        <dbReference type="ARBA" id="ARBA00022576"/>
    </source>
</evidence>
<dbReference type="InterPro" id="IPR028896">
    <property type="entry name" value="GcvT/YgfZ/DmdA"/>
</dbReference>
<dbReference type="STRING" id="632773.BBEV_1288"/>
<evidence type="ECO:0000256" key="2">
    <source>
        <dbReference type="ARBA" id="ARBA00012616"/>
    </source>
</evidence>
<evidence type="ECO:0000256" key="5">
    <source>
        <dbReference type="ARBA" id="ARBA00031395"/>
    </source>
</evidence>
<feature type="binding site" evidence="8">
    <location>
        <position position="197"/>
    </location>
    <ligand>
        <name>substrate</name>
    </ligand>
</feature>
<dbReference type="AlphaFoldDB" id="A0A1D7QUG3"/>
<dbReference type="Gene3D" id="2.40.30.110">
    <property type="entry name" value="Aminomethyltransferase beta-barrel domains"/>
    <property type="match status" value="1"/>
</dbReference>
<feature type="domain" description="Aminomethyltransferase C-terminal" evidence="10">
    <location>
        <begin position="287"/>
        <end position="362"/>
    </location>
</feature>
<protein>
    <recommendedName>
        <fullName evidence="2 7">Aminomethyltransferase</fullName>
        <ecNumber evidence="2 7">2.1.2.10</ecNumber>
    </recommendedName>
    <alternativeName>
        <fullName evidence="5 7">Glycine cleavage system T protein</fullName>
    </alternativeName>
</protein>
<comment type="function">
    <text evidence="7">The glycine cleavage system catalyzes the degradation of glycine.</text>
</comment>
<dbReference type="GO" id="GO:0005829">
    <property type="term" value="C:cytosol"/>
    <property type="evidence" value="ECO:0007669"/>
    <property type="project" value="TreeGrafter"/>
</dbReference>
<dbReference type="SUPFAM" id="SSF103025">
    <property type="entry name" value="Folate-binding domain"/>
    <property type="match status" value="1"/>
</dbReference>
<comment type="similarity">
    <text evidence="1 7">Belongs to the GcvT family.</text>
</comment>
<dbReference type="Pfam" id="PF01571">
    <property type="entry name" value="GCV_T"/>
    <property type="match status" value="1"/>
</dbReference>
<evidence type="ECO:0000256" key="7">
    <source>
        <dbReference type="HAMAP-Rule" id="MF_00259"/>
    </source>
</evidence>
<dbReference type="InterPro" id="IPR029043">
    <property type="entry name" value="GcvT/YgfZ_C"/>
</dbReference>
<evidence type="ECO:0000256" key="1">
    <source>
        <dbReference type="ARBA" id="ARBA00008609"/>
    </source>
</evidence>
<evidence type="ECO:0000313" key="12">
    <source>
        <dbReference type="Proteomes" id="UP000094463"/>
    </source>
</evidence>
<dbReference type="NCBIfam" id="TIGR00528">
    <property type="entry name" value="gcvT"/>
    <property type="match status" value="1"/>
</dbReference>
<dbReference type="FunFam" id="4.10.1250.10:FF:000001">
    <property type="entry name" value="Aminomethyltransferase"/>
    <property type="match status" value="1"/>
</dbReference>
<dbReference type="GO" id="GO:0019464">
    <property type="term" value="P:glycine decarboxylation via glycine cleavage system"/>
    <property type="evidence" value="ECO:0007669"/>
    <property type="project" value="UniProtKB-UniRule"/>
</dbReference>
<dbReference type="FunFam" id="3.30.70.1400:FF:000001">
    <property type="entry name" value="Aminomethyltransferase"/>
    <property type="match status" value="1"/>
</dbReference>
<dbReference type="NCBIfam" id="NF001567">
    <property type="entry name" value="PRK00389.1"/>
    <property type="match status" value="1"/>
</dbReference>